<feature type="domain" description="Copper amine oxidase-like N-terminal" evidence="2">
    <location>
        <begin position="50"/>
        <end position="146"/>
    </location>
</feature>
<dbReference type="InterPro" id="IPR012854">
    <property type="entry name" value="Cu_amine_oxidase-like_N"/>
</dbReference>
<organism evidence="3 4">
    <name type="scientific">Paenibacillus sediminis</name>
    <dbReference type="NCBI Taxonomy" id="664909"/>
    <lineage>
        <taxon>Bacteria</taxon>
        <taxon>Bacillati</taxon>
        <taxon>Bacillota</taxon>
        <taxon>Bacilli</taxon>
        <taxon>Bacillales</taxon>
        <taxon>Paenibacillaceae</taxon>
        <taxon>Paenibacillus</taxon>
    </lineage>
</organism>
<protein>
    <recommendedName>
        <fullName evidence="2">Copper amine oxidase-like N-terminal domain-containing protein</fullName>
    </recommendedName>
</protein>
<dbReference type="InterPro" id="IPR036582">
    <property type="entry name" value="Mao_N_sf"/>
</dbReference>
<dbReference type="Gene3D" id="3.30.457.10">
    <property type="entry name" value="Copper amine oxidase-like, N-terminal domain"/>
    <property type="match status" value="1"/>
</dbReference>
<dbReference type="Proteomes" id="UP001519273">
    <property type="component" value="Unassembled WGS sequence"/>
</dbReference>
<feature type="signal peptide" evidence="1">
    <location>
        <begin position="1"/>
        <end position="31"/>
    </location>
</feature>
<dbReference type="Pfam" id="PF07833">
    <property type="entry name" value="Cu_amine_oxidN1"/>
    <property type="match status" value="1"/>
</dbReference>
<keyword evidence="1" id="KW-0732">Signal</keyword>
<gene>
    <name evidence="3" type="ORF">J2Z20_001754</name>
</gene>
<name>A0ABS4H2Y2_9BACL</name>
<comment type="caution">
    <text evidence="3">The sequence shown here is derived from an EMBL/GenBank/DDBJ whole genome shotgun (WGS) entry which is preliminary data.</text>
</comment>
<evidence type="ECO:0000313" key="3">
    <source>
        <dbReference type="EMBL" id="MBP1936873.1"/>
    </source>
</evidence>
<evidence type="ECO:0000256" key="1">
    <source>
        <dbReference type="SAM" id="SignalP"/>
    </source>
</evidence>
<sequence>MNMNRRILTSLLMFLMVFVVYSGVNSGTAQAAPAKYPVLLKINDYYVLYTTPKPPYVDAQNRMMIPLRSVSELIGAKVSYDSKSKTAAIKMDDKTITFTIGSKKVTTNGTADQMDTVPVLNQNSMFIPISVLAAHLGIQSNWDQTNHLYSLMGDNLMQTDIIKYTLEDMEGGAWTAPPEKIISNDAFRPVSYTYDASKGSFTIQAKNITGADVAKGAADVAAYILTDDSVQFPDRNRERPAVKKDGVLEVTVKNGSSKSVDYLLIKGRLLDRPAS</sequence>
<feature type="chain" id="PRO_5046897669" description="Copper amine oxidase-like N-terminal domain-containing protein" evidence="1">
    <location>
        <begin position="32"/>
        <end position="275"/>
    </location>
</feature>
<proteinExistence type="predicted"/>
<keyword evidence="4" id="KW-1185">Reference proteome</keyword>
<reference evidence="3 4" key="1">
    <citation type="submission" date="2021-03" db="EMBL/GenBank/DDBJ databases">
        <title>Genomic Encyclopedia of Type Strains, Phase IV (KMG-IV): sequencing the most valuable type-strain genomes for metagenomic binning, comparative biology and taxonomic classification.</title>
        <authorList>
            <person name="Goeker M."/>
        </authorList>
    </citation>
    <scope>NUCLEOTIDE SEQUENCE [LARGE SCALE GENOMIC DNA]</scope>
    <source>
        <strain evidence="3 4">DSM 23491</strain>
    </source>
</reference>
<accession>A0ABS4H2Y2</accession>
<dbReference type="EMBL" id="JAGGKP010000002">
    <property type="protein sequence ID" value="MBP1936873.1"/>
    <property type="molecule type" value="Genomic_DNA"/>
</dbReference>
<evidence type="ECO:0000313" key="4">
    <source>
        <dbReference type="Proteomes" id="UP001519273"/>
    </source>
</evidence>
<dbReference type="SUPFAM" id="SSF55383">
    <property type="entry name" value="Copper amine oxidase, domain N"/>
    <property type="match status" value="1"/>
</dbReference>
<evidence type="ECO:0000259" key="2">
    <source>
        <dbReference type="Pfam" id="PF07833"/>
    </source>
</evidence>
<dbReference type="RefSeq" id="WP_209848172.1">
    <property type="nucleotide sequence ID" value="NZ_CBCRVE010000003.1"/>
</dbReference>